<proteinExistence type="predicted"/>
<keyword evidence="2" id="KW-1185">Reference proteome</keyword>
<organism evidence="1 2">
    <name type="scientific">Lipomyces kononenkoae</name>
    <name type="common">Yeast</name>
    <dbReference type="NCBI Taxonomy" id="34357"/>
    <lineage>
        <taxon>Eukaryota</taxon>
        <taxon>Fungi</taxon>
        <taxon>Dikarya</taxon>
        <taxon>Ascomycota</taxon>
        <taxon>Saccharomycotina</taxon>
        <taxon>Lipomycetes</taxon>
        <taxon>Lipomycetales</taxon>
        <taxon>Lipomycetaceae</taxon>
        <taxon>Lipomyces</taxon>
    </lineage>
</organism>
<reference evidence="2" key="1">
    <citation type="journal article" date="2024" name="Front. Bioeng. Biotechnol.">
        <title>Genome-scale model development and genomic sequencing of the oleaginous clade Lipomyces.</title>
        <authorList>
            <person name="Czajka J.J."/>
            <person name="Han Y."/>
            <person name="Kim J."/>
            <person name="Mondo S.J."/>
            <person name="Hofstad B.A."/>
            <person name="Robles A."/>
            <person name="Haridas S."/>
            <person name="Riley R."/>
            <person name="LaButti K."/>
            <person name="Pangilinan J."/>
            <person name="Andreopoulos W."/>
            <person name="Lipzen A."/>
            <person name="Yan J."/>
            <person name="Wang M."/>
            <person name="Ng V."/>
            <person name="Grigoriev I.V."/>
            <person name="Spatafora J.W."/>
            <person name="Magnuson J.K."/>
            <person name="Baker S.E."/>
            <person name="Pomraning K.R."/>
        </authorList>
    </citation>
    <scope>NUCLEOTIDE SEQUENCE [LARGE SCALE GENOMIC DNA]</scope>
    <source>
        <strain evidence="2">CBS 7786</strain>
    </source>
</reference>
<evidence type="ECO:0000313" key="1">
    <source>
        <dbReference type="EMBL" id="KAK9235465.1"/>
    </source>
</evidence>
<accession>A0ACC3SV20</accession>
<sequence>MSVAVLPRLPADRTDKDAFVSYSQLSAFTLRSIEPVGPQYLSHARRALRGRTWSEDERIQAQMNVKTVEEETVSDDEEPEDPVMLSRDPKDWKGQDHYKVLGLSRYRYRATEEQIRKAHRKKVLKHHPDKKAASGSIDDDGFFKCIQKAMEILSDPVKRRQFDSVDEAADVQPLSRKSKGNFYKDWGRVLESESRFSKKHPVPKLGDETSTKEDVDHFYNFFYNFDSWRSFEYLDEDVPDDSDNRDNKRHTERKNKAARQKRKTEDTARLRKLVDDCLTLDPRVKMFKDAERKAKEQRKWEREADSRKAAEEAKKAKEEEERRRKEEEERAKEEKLNSKKAKESAKNAKKKNRRAVKAAVKDANYFVNGVASAAVIDSTLDDVDLILDKIDDTELVDFVQKLSGVVEREAMKAVFLEVSVELISSGKAKDTDFKTINASV</sequence>
<gene>
    <name evidence="1" type="ORF">V1525DRAFT_409953</name>
</gene>
<dbReference type="Proteomes" id="UP001433508">
    <property type="component" value="Unassembled WGS sequence"/>
</dbReference>
<evidence type="ECO:0000313" key="2">
    <source>
        <dbReference type="Proteomes" id="UP001433508"/>
    </source>
</evidence>
<name>A0ACC3SV20_LIPKO</name>
<comment type="caution">
    <text evidence="1">The sequence shown here is derived from an EMBL/GenBank/DDBJ whole genome shotgun (WGS) entry which is preliminary data.</text>
</comment>
<dbReference type="EMBL" id="MU971415">
    <property type="protein sequence ID" value="KAK9235465.1"/>
    <property type="molecule type" value="Genomic_DNA"/>
</dbReference>
<protein>
    <submittedName>
        <fullName evidence="1">DnaJ domain-containing protein</fullName>
    </submittedName>
</protein>